<reference evidence="1 2" key="1">
    <citation type="submission" date="2020-07" db="EMBL/GenBank/DDBJ databases">
        <title>Streptomyces isolated from Indian soil.</title>
        <authorList>
            <person name="Mandal S."/>
            <person name="Maiti P.K."/>
        </authorList>
    </citation>
    <scope>NUCLEOTIDE SEQUENCE [LARGE SCALE GENOMIC DNA]</scope>
    <source>
        <strain evidence="1 2">PSKA54</strain>
    </source>
</reference>
<accession>A0A7W2HJJ9</accession>
<sequence>MGEPYEFTGKTWDDLRKAVENKGGVLRIYMVDLKELQKAGRLGVNVRQDISRRLAGLGLGHVPDELPPWQENEVLLYQLGTPAADVLEALRGDDLANAEEALLSLNTKRDAEKIAAITAIINGD</sequence>
<dbReference type="AlphaFoldDB" id="A0A7W2HJJ9"/>
<comment type="caution">
    <text evidence="1">The sequence shown here is derived from an EMBL/GenBank/DDBJ whole genome shotgun (WGS) entry which is preliminary data.</text>
</comment>
<evidence type="ECO:0000313" key="1">
    <source>
        <dbReference type="EMBL" id="MBA4866205.1"/>
    </source>
</evidence>
<organism evidence="1 2">
    <name type="scientific">Streptomyces himalayensis subsp. aureolus</name>
    <dbReference type="NCBI Taxonomy" id="2758039"/>
    <lineage>
        <taxon>Bacteria</taxon>
        <taxon>Bacillati</taxon>
        <taxon>Actinomycetota</taxon>
        <taxon>Actinomycetes</taxon>
        <taxon>Kitasatosporales</taxon>
        <taxon>Streptomycetaceae</taxon>
        <taxon>Streptomyces</taxon>
        <taxon>Streptomyces himalayensis</taxon>
    </lineage>
</organism>
<gene>
    <name evidence="1" type="ORF">H1V43_33775</name>
</gene>
<dbReference type="Proteomes" id="UP000586976">
    <property type="component" value="Unassembled WGS sequence"/>
</dbReference>
<name>A0A7W2HJJ9_9ACTN</name>
<dbReference type="RefSeq" id="WP_181867623.1">
    <property type="nucleotide sequence ID" value="NZ_JACEQY010000055.1"/>
</dbReference>
<protein>
    <submittedName>
        <fullName evidence="1">Uncharacterized protein</fullName>
    </submittedName>
</protein>
<keyword evidence="2" id="KW-1185">Reference proteome</keyword>
<evidence type="ECO:0000313" key="2">
    <source>
        <dbReference type="Proteomes" id="UP000586976"/>
    </source>
</evidence>
<dbReference type="EMBL" id="JACEQY010000055">
    <property type="protein sequence ID" value="MBA4866205.1"/>
    <property type="molecule type" value="Genomic_DNA"/>
</dbReference>
<proteinExistence type="predicted"/>